<evidence type="ECO:0000313" key="2">
    <source>
        <dbReference type="Proteomes" id="UP000746595"/>
    </source>
</evidence>
<evidence type="ECO:0000313" key="1">
    <source>
        <dbReference type="EMBL" id="NKG21850.1"/>
    </source>
</evidence>
<dbReference type="EMBL" id="JAAWVT010000007">
    <property type="protein sequence ID" value="NKG21850.1"/>
    <property type="molecule type" value="Genomic_DNA"/>
</dbReference>
<name>A0ABX1G6G6_9MICC</name>
<dbReference type="RefSeq" id="WP_168152608.1">
    <property type="nucleotide sequence ID" value="NZ_JAAWVT010000007.1"/>
</dbReference>
<organism evidence="1 2">
    <name type="scientific">Paeniglutamicibacter terrestris</name>
    <dbReference type="NCBI Taxonomy" id="2723403"/>
    <lineage>
        <taxon>Bacteria</taxon>
        <taxon>Bacillati</taxon>
        <taxon>Actinomycetota</taxon>
        <taxon>Actinomycetes</taxon>
        <taxon>Micrococcales</taxon>
        <taxon>Micrococcaceae</taxon>
        <taxon>Paeniglutamicibacter</taxon>
    </lineage>
</organism>
<proteinExistence type="predicted"/>
<accession>A0ABX1G6G6</accession>
<dbReference type="Proteomes" id="UP000746595">
    <property type="component" value="Unassembled WGS sequence"/>
</dbReference>
<protein>
    <submittedName>
        <fullName evidence="1">Uncharacterized protein</fullName>
    </submittedName>
</protein>
<comment type="caution">
    <text evidence="1">The sequence shown here is derived from an EMBL/GenBank/DDBJ whole genome shotgun (WGS) entry which is preliminary data.</text>
</comment>
<gene>
    <name evidence="1" type="ORF">HED64_14190</name>
</gene>
<keyword evidence="2" id="KW-1185">Reference proteome</keyword>
<sequence length="67" mass="7185">MKITATMEKFDPAGFVDLSDLDDGSVEGIASAARGSQTMKTLGCCWCLPWYSSWTKCGLVCNTPSCV</sequence>
<reference evidence="1 2" key="1">
    <citation type="submission" date="2020-04" db="EMBL/GenBank/DDBJ databases">
        <title>Paeniglutamicibacter sp. ANT13_2, a novel actinomycete isolated from sediment in Antarctica.</title>
        <authorList>
            <person name="Sakdapetsiri C."/>
            <person name="Pinyakong O."/>
        </authorList>
    </citation>
    <scope>NUCLEOTIDE SEQUENCE [LARGE SCALE GENOMIC DNA]</scope>
    <source>
        <strain evidence="1 2">ANT13_2</strain>
    </source>
</reference>